<keyword evidence="5 8" id="KW-0812">Transmembrane</keyword>
<evidence type="ECO:0000256" key="4">
    <source>
        <dbReference type="ARBA" id="ARBA00022475"/>
    </source>
</evidence>
<feature type="transmembrane region" description="Helical" evidence="8">
    <location>
        <begin position="267"/>
        <end position="291"/>
    </location>
</feature>
<evidence type="ECO:0000313" key="9">
    <source>
        <dbReference type="EMBL" id="MXQ54337.1"/>
    </source>
</evidence>
<feature type="transmembrane region" description="Helical" evidence="8">
    <location>
        <begin position="72"/>
        <end position="94"/>
    </location>
</feature>
<dbReference type="AlphaFoldDB" id="A0A6I4VRY8"/>
<dbReference type="InterPro" id="IPR002549">
    <property type="entry name" value="AI-2E-like"/>
</dbReference>
<dbReference type="GO" id="GO:0005886">
    <property type="term" value="C:plasma membrane"/>
    <property type="evidence" value="ECO:0007669"/>
    <property type="project" value="UniProtKB-SubCell"/>
</dbReference>
<proteinExistence type="inferred from homology"/>
<feature type="transmembrane region" description="Helical" evidence="8">
    <location>
        <begin position="242"/>
        <end position="260"/>
    </location>
</feature>
<dbReference type="PANTHER" id="PTHR21716">
    <property type="entry name" value="TRANSMEMBRANE PROTEIN"/>
    <property type="match status" value="1"/>
</dbReference>
<keyword evidence="4" id="KW-1003">Cell membrane</keyword>
<gene>
    <name evidence="9" type="ORF">GSM42_11565</name>
</gene>
<evidence type="ECO:0000256" key="5">
    <source>
        <dbReference type="ARBA" id="ARBA00022692"/>
    </source>
</evidence>
<reference evidence="9 10" key="1">
    <citation type="submission" date="2019-12" db="EMBL/GenBank/DDBJ databases">
        <title>Whole-genome analyses of novel actinobacteria.</title>
        <authorList>
            <person name="Sahin N."/>
            <person name="Saygin H."/>
        </authorList>
    </citation>
    <scope>NUCLEOTIDE SEQUENCE [LARGE SCALE GENOMIC DNA]</scope>
    <source>
        <strain evidence="9 10">KC615</strain>
    </source>
</reference>
<keyword evidence="6 8" id="KW-1133">Transmembrane helix</keyword>
<evidence type="ECO:0000313" key="10">
    <source>
        <dbReference type="Proteomes" id="UP000430692"/>
    </source>
</evidence>
<evidence type="ECO:0000256" key="8">
    <source>
        <dbReference type="SAM" id="Phobius"/>
    </source>
</evidence>
<comment type="caution">
    <text evidence="9">The sequence shown here is derived from an EMBL/GenBank/DDBJ whole genome shotgun (WGS) entry which is preliminary data.</text>
</comment>
<evidence type="ECO:0000256" key="2">
    <source>
        <dbReference type="ARBA" id="ARBA00009773"/>
    </source>
</evidence>
<dbReference type="EMBL" id="WUUL01000007">
    <property type="protein sequence ID" value="MXQ54337.1"/>
    <property type="molecule type" value="Genomic_DNA"/>
</dbReference>
<feature type="transmembrane region" description="Helical" evidence="8">
    <location>
        <begin position="12"/>
        <end position="33"/>
    </location>
</feature>
<comment type="subcellular location">
    <subcellularLocation>
        <location evidence="1">Cell membrane</location>
        <topology evidence="1">Multi-pass membrane protein</topology>
    </subcellularLocation>
</comment>
<dbReference type="Proteomes" id="UP000430692">
    <property type="component" value="Unassembled WGS sequence"/>
</dbReference>
<sequence length="358" mass="40688">MERLLQSRFFQLSVFLFVILGSVYLLIQLGSLFHHIGYFLKAVFVPFFLAVFIAYLLNPIVNLLSRRKVPRFMAILLIYAVFLLSITVLFMNLFPTLEKQVNQLVTHLPEWNQQFNTLWHKYHDHSEDVLPHNMHIKLEQMVAGIEKKFSNWIAGLMGSLGSLLNQLFLLLIIPFLSFYMLKDIDRIESFFLTMLPKNRRSEIARLFRSIDLVLGNYLRGQVIVCFIIGILAFIGYKIIGLPYAFLFAFLVALFNVIPYVGPFFGAIPAILVACTISFKLVIGTVIVNMAVQLLEGNVISPQIVGRSLHLHPLAIIFALLVGEEIAGVWGLLLAVPTLAVGKVVFEFVVTSYLDHRTD</sequence>
<evidence type="ECO:0000256" key="3">
    <source>
        <dbReference type="ARBA" id="ARBA00022448"/>
    </source>
</evidence>
<keyword evidence="10" id="KW-1185">Reference proteome</keyword>
<organism evidence="9 10">
    <name type="scientific">Shimazuella alba</name>
    <dbReference type="NCBI Taxonomy" id="2690964"/>
    <lineage>
        <taxon>Bacteria</taxon>
        <taxon>Bacillati</taxon>
        <taxon>Bacillota</taxon>
        <taxon>Bacilli</taxon>
        <taxon>Bacillales</taxon>
        <taxon>Thermoactinomycetaceae</taxon>
        <taxon>Shimazuella</taxon>
    </lineage>
</organism>
<protein>
    <submittedName>
        <fullName evidence="9">AI-2E family transporter</fullName>
    </submittedName>
</protein>
<dbReference type="Pfam" id="PF01594">
    <property type="entry name" value="AI-2E_transport"/>
    <property type="match status" value="1"/>
</dbReference>
<dbReference type="GO" id="GO:0055085">
    <property type="term" value="P:transmembrane transport"/>
    <property type="evidence" value="ECO:0007669"/>
    <property type="project" value="TreeGrafter"/>
</dbReference>
<comment type="similarity">
    <text evidence="2">Belongs to the autoinducer-2 exporter (AI-2E) (TC 2.A.86) family.</text>
</comment>
<feature type="transmembrane region" description="Helical" evidence="8">
    <location>
        <begin position="163"/>
        <end position="181"/>
    </location>
</feature>
<feature type="transmembrane region" description="Helical" evidence="8">
    <location>
        <begin position="217"/>
        <end position="236"/>
    </location>
</feature>
<feature type="transmembrane region" description="Helical" evidence="8">
    <location>
        <begin position="303"/>
        <end position="321"/>
    </location>
</feature>
<evidence type="ECO:0000256" key="1">
    <source>
        <dbReference type="ARBA" id="ARBA00004651"/>
    </source>
</evidence>
<evidence type="ECO:0000256" key="6">
    <source>
        <dbReference type="ARBA" id="ARBA00022989"/>
    </source>
</evidence>
<keyword evidence="7 8" id="KW-0472">Membrane</keyword>
<evidence type="ECO:0000256" key="7">
    <source>
        <dbReference type="ARBA" id="ARBA00023136"/>
    </source>
</evidence>
<name>A0A6I4VRY8_9BACL</name>
<feature type="transmembrane region" description="Helical" evidence="8">
    <location>
        <begin position="39"/>
        <end position="60"/>
    </location>
</feature>
<feature type="transmembrane region" description="Helical" evidence="8">
    <location>
        <begin position="328"/>
        <end position="353"/>
    </location>
</feature>
<dbReference type="RefSeq" id="WP_160801695.1">
    <property type="nucleotide sequence ID" value="NZ_WUUL01000007.1"/>
</dbReference>
<keyword evidence="3" id="KW-0813">Transport</keyword>
<dbReference type="PANTHER" id="PTHR21716:SF53">
    <property type="entry name" value="PERMEASE PERM-RELATED"/>
    <property type="match status" value="1"/>
</dbReference>
<accession>A0A6I4VRY8</accession>